<comment type="caution">
    <text evidence="1">The sequence shown here is derived from an EMBL/GenBank/DDBJ whole genome shotgun (WGS) entry which is preliminary data.</text>
</comment>
<sequence length="185" mass="21386">MLQKLDLDRTLNKNNIDENIQTYISLLKEIDINISCSNLSVFLNKLKRDPIGKGPYKDVSLFEASNRIMTDLVILSGVKELLEGKHKDICFTEYIVEYGNENKNKHDIIVKENEEIVLKGEAFNVAESFFKNKKRSSLKKLKETENKDIKLILLYNEEVTKQNEPEKQGNVYYIKVNIDEVLSGI</sequence>
<dbReference type="AlphaFoldDB" id="A0A5J4QWG3"/>
<proteinExistence type="predicted"/>
<gene>
    <name evidence="1" type="ORF">EZS27_025265</name>
</gene>
<organism evidence="1">
    <name type="scientific">termite gut metagenome</name>
    <dbReference type="NCBI Taxonomy" id="433724"/>
    <lineage>
        <taxon>unclassified sequences</taxon>
        <taxon>metagenomes</taxon>
        <taxon>organismal metagenomes</taxon>
    </lineage>
</organism>
<name>A0A5J4QWG3_9ZZZZ</name>
<protein>
    <submittedName>
        <fullName evidence="1">Uncharacterized protein</fullName>
    </submittedName>
</protein>
<evidence type="ECO:0000313" key="1">
    <source>
        <dbReference type="EMBL" id="KAA6325538.1"/>
    </source>
</evidence>
<dbReference type="EMBL" id="SNRY01002342">
    <property type="protein sequence ID" value="KAA6325538.1"/>
    <property type="molecule type" value="Genomic_DNA"/>
</dbReference>
<reference evidence="1" key="1">
    <citation type="submission" date="2019-03" db="EMBL/GenBank/DDBJ databases">
        <title>Single cell metagenomics reveals metabolic interactions within the superorganism composed of flagellate Streblomastix strix and complex community of Bacteroidetes bacteria on its surface.</title>
        <authorList>
            <person name="Treitli S.C."/>
            <person name="Kolisko M."/>
            <person name="Husnik F."/>
            <person name="Keeling P."/>
            <person name="Hampl V."/>
        </authorList>
    </citation>
    <scope>NUCLEOTIDE SEQUENCE</scope>
    <source>
        <strain evidence="1">STM</strain>
    </source>
</reference>
<accession>A0A5J4QWG3</accession>